<name>A0A9P4YUT1_9HYPO</name>
<gene>
    <name evidence="2" type="ORF">GMORB2_6745</name>
</gene>
<feature type="compositionally biased region" description="Polar residues" evidence="1">
    <location>
        <begin position="408"/>
        <end position="417"/>
    </location>
</feature>
<feature type="region of interest" description="Disordered" evidence="1">
    <location>
        <begin position="297"/>
        <end position="428"/>
    </location>
</feature>
<proteinExistence type="predicted"/>
<dbReference type="AlphaFoldDB" id="A0A9P4YUT1"/>
<dbReference type="EMBL" id="JAANYQ010000007">
    <property type="protein sequence ID" value="KAF4123195.1"/>
    <property type="molecule type" value="Genomic_DNA"/>
</dbReference>
<feature type="compositionally biased region" description="Polar residues" evidence="1">
    <location>
        <begin position="379"/>
        <end position="390"/>
    </location>
</feature>
<comment type="caution">
    <text evidence="2">The sequence shown here is derived from an EMBL/GenBank/DDBJ whole genome shotgun (WGS) entry which is preliminary data.</text>
</comment>
<feature type="compositionally biased region" description="Low complexity" evidence="1">
    <location>
        <begin position="35"/>
        <end position="45"/>
    </location>
</feature>
<dbReference type="GeneID" id="55972968"/>
<evidence type="ECO:0000313" key="3">
    <source>
        <dbReference type="Proteomes" id="UP000749293"/>
    </source>
</evidence>
<feature type="compositionally biased region" description="Gly residues" evidence="1">
    <location>
        <begin position="318"/>
        <end position="332"/>
    </location>
</feature>
<dbReference type="Proteomes" id="UP000749293">
    <property type="component" value="Unassembled WGS sequence"/>
</dbReference>
<dbReference type="OrthoDB" id="3439935at2759"/>
<reference evidence="2" key="1">
    <citation type="submission" date="2020-03" db="EMBL/GenBank/DDBJ databases">
        <title>Site-based positive gene gene selection in Geosmithia morbida across the United States reveals a broad range of putative effectors and factors for local host and environmental adapation.</title>
        <authorList>
            <person name="Onufrak A."/>
            <person name="Murdoch R.W."/>
            <person name="Gazis R."/>
            <person name="Huff M."/>
            <person name="Staton M."/>
            <person name="Klingeman W."/>
            <person name="Hadziabdic D."/>
        </authorList>
    </citation>
    <scope>NUCLEOTIDE SEQUENCE</scope>
    <source>
        <strain evidence="2">1262</strain>
    </source>
</reference>
<feature type="compositionally biased region" description="Low complexity" evidence="1">
    <location>
        <begin position="53"/>
        <end position="74"/>
    </location>
</feature>
<feature type="region of interest" description="Disordered" evidence="1">
    <location>
        <begin position="248"/>
        <end position="267"/>
    </location>
</feature>
<dbReference type="RefSeq" id="XP_035321847.1">
    <property type="nucleotide sequence ID" value="XM_035468713.1"/>
</dbReference>
<feature type="region of interest" description="Disordered" evidence="1">
    <location>
        <begin position="26"/>
        <end position="128"/>
    </location>
</feature>
<organism evidence="2 3">
    <name type="scientific">Geosmithia morbida</name>
    <dbReference type="NCBI Taxonomy" id="1094350"/>
    <lineage>
        <taxon>Eukaryota</taxon>
        <taxon>Fungi</taxon>
        <taxon>Dikarya</taxon>
        <taxon>Ascomycota</taxon>
        <taxon>Pezizomycotina</taxon>
        <taxon>Sordariomycetes</taxon>
        <taxon>Hypocreomycetidae</taxon>
        <taxon>Hypocreales</taxon>
        <taxon>Bionectriaceae</taxon>
        <taxon>Geosmithia</taxon>
    </lineage>
</organism>
<keyword evidence="3" id="KW-1185">Reference proteome</keyword>
<feature type="compositionally biased region" description="Acidic residues" evidence="1">
    <location>
        <begin position="395"/>
        <end position="406"/>
    </location>
</feature>
<feature type="compositionally biased region" description="Basic and acidic residues" evidence="1">
    <location>
        <begin position="101"/>
        <end position="112"/>
    </location>
</feature>
<protein>
    <submittedName>
        <fullName evidence="2">Uncharacterized protein</fullName>
    </submittedName>
</protein>
<evidence type="ECO:0000256" key="1">
    <source>
        <dbReference type="SAM" id="MobiDB-lite"/>
    </source>
</evidence>
<accession>A0A9P4YUT1</accession>
<sequence>MAEVGPALTHSLSTGSAQTWRICNSAMKRTKKTTTETTTQTVVTESESESEPECSVTEQSGSESASENAPPSSSERGRSTDEDAPGETTTDSSGGQQQQKLKADVPIPDKKANSYPSALPGPHPRRPNYIEPIRAEVVQTERVIETPEDPSPNAYYDARNNIVRVYHGPVWGRSSSASNAGQFQSLYPRRDTSLRPLPMGVPHPMQNPYHHGFARPLSDGWDYAWQQQQHPMYYPPMENEAYLAPPHGAAAAATAPSPEPATNKGAFGVDAAVDDGMPRGYKIGKDNPYLLPKKSIFANRSPSSRSPRDMNDTAGAGTTVGGDSHGGPGQDGWGDAKSNRGPVSGWVDDDNIRQAGSGGWGDVNDDDNNNNNDQAGWADTNNDSNANQTGWGDANIDDDANDDDSNDPGNTWGSSTPAAVATDDDVHHMPGSWCDPTAAVATGGQVDAAVW</sequence>
<evidence type="ECO:0000313" key="2">
    <source>
        <dbReference type="EMBL" id="KAF4123195.1"/>
    </source>
</evidence>